<keyword evidence="2" id="KW-1185">Reference proteome</keyword>
<feature type="non-terminal residue" evidence="1">
    <location>
        <position position="17"/>
    </location>
</feature>
<comment type="caution">
    <text evidence="1">The sequence shown here is derived from an EMBL/GenBank/DDBJ whole genome shotgun (WGS) entry which is preliminary data.</text>
</comment>
<name>A0ABQ5K964_9EUKA</name>
<proteinExistence type="predicted"/>
<dbReference type="EMBL" id="BQXS01000666">
    <property type="protein sequence ID" value="GKT29103.1"/>
    <property type="molecule type" value="Genomic_DNA"/>
</dbReference>
<dbReference type="Proteomes" id="UP001057375">
    <property type="component" value="Unassembled WGS sequence"/>
</dbReference>
<evidence type="ECO:0000313" key="2">
    <source>
        <dbReference type="Proteomes" id="UP001057375"/>
    </source>
</evidence>
<sequence length="17" mass="1936">MYSNNQILGFFTPEDCG</sequence>
<gene>
    <name evidence="1" type="ORF">ADUPG1_001040</name>
</gene>
<evidence type="ECO:0000313" key="1">
    <source>
        <dbReference type="EMBL" id="GKT29103.1"/>
    </source>
</evidence>
<reference evidence="1" key="1">
    <citation type="submission" date="2022-03" db="EMBL/GenBank/DDBJ databases">
        <title>Draft genome sequence of Aduncisulcus paluster, a free-living microaerophilic Fornicata.</title>
        <authorList>
            <person name="Yuyama I."/>
            <person name="Kume K."/>
            <person name="Tamura T."/>
            <person name="Inagaki Y."/>
            <person name="Hashimoto T."/>
        </authorList>
    </citation>
    <scope>NUCLEOTIDE SEQUENCE</scope>
    <source>
        <strain evidence="1">NY0171</strain>
    </source>
</reference>
<protein>
    <submittedName>
        <fullName evidence="1">Uncharacterized protein</fullName>
    </submittedName>
</protein>
<accession>A0ABQ5K964</accession>
<organism evidence="1 2">
    <name type="scientific">Aduncisulcus paluster</name>
    <dbReference type="NCBI Taxonomy" id="2918883"/>
    <lineage>
        <taxon>Eukaryota</taxon>
        <taxon>Metamonada</taxon>
        <taxon>Carpediemonas-like organisms</taxon>
        <taxon>Aduncisulcus</taxon>
    </lineage>
</organism>